<sequence>MKLRNDIEQLRIEGERGRRCFYPNNHLQQQALAARLHGGQFIRPYRNMYARSEYWHALPPPEQARHIIRAMSHQYPNRVFAGLSAAAMLHLEYPWKLHHDESVFIASPRGRSTGTYSRLHHIVMRTAPTCTLVDHFGNGQFATSVIPETLASAAASGSNVADTVNIVRITTPARTLIDCGLRYPFVQALPMFDSAFRNNLVTRGQVLDLCNEVHIDCSCVLRLLHYANPLNENGGESLCYGTIIDEGFAVPQLQHVFIDPDNPWVRHRADFVWHTHDGRVIVLEYDGTRKYVDPKMTHRRGIQDVIRDERDREDALRRAKVTDIIRTTYDEVVQRTPLKRKLLDADVPMTVANPQYERCLDIRGRER</sequence>
<reference evidence="1 2" key="1">
    <citation type="journal article" date="2017" name="BMC Genomics">
        <title>Comparative genomic and phylogenomic analyses of the Bifidobacteriaceae family.</title>
        <authorList>
            <person name="Lugli G.A."/>
            <person name="Milani C."/>
            <person name="Turroni F."/>
            <person name="Duranti S."/>
            <person name="Mancabelli L."/>
            <person name="Mangifesta M."/>
            <person name="Ferrario C."/>
            <person name="Modesto M."/>
            <person name="Mattarelli P."/>
            <person name="Jiri K."/>
            <person name="van Sinderen D."/>
            <person name="Ventura M."/>
        </authorList>
    </citation>
    <scope>NUCLEOTIDE SEQUENCE [LARGE SCALE GENOMIC DNA]</scope>
    <source>
        <strain evidence="1 2">DSM 100202</strain>
    </source>
</reference>
<dbReference type="AlphaFoldDB" id="A0A261G4T2"/>
<dbReference type="EMBL" id="MWWY01000005">
    <property type="protein sequence ID" value="OZG66430.1"/>
    <property type="molecule type" value="Genomic_DNA"/>
</dbReference>
<keyword evidence="1" id="KW-0456">Lyase</keyword>
<comment type="caution">
    <text evidence="1">The sequence shown here is derived from an EMBL/GenBank/DDBJ whole genome shotgun (WGS) entry which is preliminary data.</text>
</comment>
<protein>
    <submittedName>
        <fullName evidence="1">CTP synthase (UTP-ammonia lyase)</fullName>
    </submittedName>
</protein>
<gene>
    <name evidence="1" type="ORF">BHAP_0292</name>
</gene>
<dbReference type="GO" id="GO:0016829">
    <property type="term" value="F:lyase activity"/>
    <property type="evidence" value="ECO:0007669"/>
    <property type="project" value="UniProtKB-KW"/>
</dbReference>
<dbReference type="Proteomes" id="UP000216074">
    <property type="component" value="Unassembled WGS sequence"/>
</dbReference>
<proteinExistence type="predicted"/>
<evidence type="ECO:0000313" key="1">
    <source>
        <dbReference type="EMBL" id="OZG66430.1"/>
    </source>
</evidence>
<evidence type="ECO:0000313" key="2">
    <source>
        <dbReference type="Proteomes" id="UP000216074"/>
    </source>
</evidence>
<dbReference type="OrthoDB" id="3172126at2"/>
<organism evidence="1 2">
    <name type="scientific">Bifidobacterium hapali</name>
    <dbReference type="NCBI Taxonomy" id="1630172"/>
    <lineage>
        <taxon>Bacteria</taxon>
        <taxon>Bacillati</taxon>
        <taxon>Actinomycetota</taxon>
        <taxon>Actinomycetes</taxon>
        <taxon>Bifidobacteriales</taxon>
        <taxon>Bifidobacteriaceae</taxon>
        <taxon>Bifidobacterium</taxon>
    </lineage>
</organism>
<accession>A0A261G4T2</accession>
<keyword evidence="2" id="KW-1185">Reference proteome</keyword>
<name>A0A261G4T2_9BIFI</name>